<dbReference type="Proteomes" id="UP000559010">
    <property type="component" value="Unassembled WGS sequence"/>
</dbReference>
<dbReference type="RefSeq" id="WP_169683517.1">
    <property type="nucleotide sequence ID" value="NZ_JABBNU010000010.1"/>
</dbReference>
<evidence type="ECO:0000313" key="2">
    <source>
        <dbReference type="Proteomes" id="UP000559010"/>
    </source>
</evidence>
<name>A0A848J343_9BACT</name>
<protein>
    <submittedName>
        <fullName evidence="1">Uncharacterized protein</fullName>
    </submittedName>
</protein>
<dbReference type="AlphaFoldDB" id="A0A848J343"/>
<sequence>MFDGAGFPKSLDEEQFDNWLEEGRLSKLSYHFMLIIWDEADMVYKPVYAESRDKISQYEPYGESTGRESLIAAYDLYSESRIG</sequence>
<proteinExistence type="predicted"/>
<dbReference type="EMBL" id="JABBNU010000010">
    <property type="protein sequence ID" value="NMM49925.1"/>
    <property type="molecule type" value="Genomic_DNA"/>
</dbReference>
<comment type="caution">
    <text evidence="1">The sequence shown here is derived from an EMBL/GenBank/DDBJ whole genome shotgun (WGS) entry which is preliminary data.</text>
</comment>
<gene>
    <name evidence="1" type="ORF">HH304_16075</name>
</gene>
<accession>A0A848J343</accession>
<reference evidence="1 2" key="1">
    <citation type="submission" date="2020-04" db="EMBL/GenBank/DDBJ databases">
        <title>Flammeovirgaceae bacterium KN852 isolated from deep sea.</title>
        <authorList>
            <person name="Zhang D.-C."/>
        </authorList>
    </citation>
    <scope>NUCLEOTIDE SEQUENCE [LARGE SCALE GENOMIC DNA]</scope>
    <source>
        <strain evidence="1 2">KN852</strain>
    </source>
</reference>
<evidence type="ECO:0000313" key="1">
    <source>
        <dbReference type="EMBL" id="NMM49925.1"/>
    </source>
</evidence>
<organism evidence="1 2">
    <name type="scientific">Marinigracilibium pacificum</name>
    <dbReference type="NCBI Taxonomy" id="2729599"/>
    <lineage>
        <taxon>Bacteria</taxon>
        <taxon>Pseudomonadati</taxon>
        <taxon>Bacteroidota</taxon>
        <taxon>Cytophagia</taxon>
        <taxon>Cytophagales</taxon>
        <taxon>Flammeovirgaceae</taxon>
        <taxon>Marinigracilibium</taxon>
    </lineage>
</organism>
<keyword evidence="2" id="KW-1185">Reference proteome</keyword>